<sequence length="128" mass="14664">MTESKRVAGTIMVTNQQGETFFLVKDNDGVSSFIYERIEETEKLPMGIIMETLLEFVTVDSESIRLMDLTNIKGQDKTSPLFVFDLVERPEDEMTLLNQSGLVTWRRTKDLTELLSECDSNIVPMYKS</sequence>
<evidence type="ECO:0000313" key="1">
    <source>
        <dbReference type="EMBL" id="QII81024.1"/>
    </source>
</evidence>
<organism evidence="1 2">
    <name type="scientific">Jeotgalibaca arthritidis</name>
    <dbReference type="NCBI Taxonomy" id="1868794"/>
    <lineage>
        <taxon>Bacteria</taxon>
        <taxon>Bacillati</taxon>
        <taxon>Bacillota</taxon>
        <taxon>Bacilli</taxon>
        <taxon>Lactobacillales</taxon>
        <taxon>Carnobacteriaceae</taxon>
        <taxon>Jeotgalibaca</taxon>
    </lineage>
</organism>
<protein>
    <submittedName>
        <fullName evidence="1">Uncharacterized protein</fullName>
    </submittedName>
</protein>
<dbReference type="RefSeq" id="WP_166160487.1">
    <property type="nucleotide sequence ID" value="NZ_CP049740.1"/>
</dbReference>
<name>A0A6G7K6Z2_9LACT</name>
<keyword evidence="2" id="KW-1185">Reference proteome</keyword>
<proteinExistence type="predicted"/>
<dbReference type="KEGG" id="jar:G7057_00085"/>
<gene>
    <name evidence="1" type="ORF">G7057_00085</name>
</gene>
<evidence type="ECO:0000313" key="2">
    <source>
        <dbReference type="Proteomes" id="UP000501451"/>
    </source>
</evidence>
<accession>A0A6G7K6Z2</accession>
<dbReference type="Proteomes" id="UP000501451">
    <property type="component" value="Chromosome"/>
</dbReference>
<reference evidence="1 2" key="1">
    <citation type="journal article" date="2017" name="Int. J. Syst. Evol. Microbiol.">
        <title>Jeotgalibaca porci sp. nov. and Jeotgalibaca arthritidis sp. nov., isolated from pigs, and emended description of the genus Jeotgalibaca.</title>
        <authorList>
            <person name="Zamora L."/>
            <person name="Perez-Sancho M."/>
            <person name="Dominguez L."/>
            <person name="Fernandez-Garayzabal J.F."/>
            <person name="Vela A.I."/>
        </authorList>
    </citation>
    <scope>NUCLEOTIDE SEQUENCE [LARGE SCALE GENOMIC DNA]</scope>
    <source>
        <strain evidence="1 2">CECT 9157</strain>
    </source>
</reference>
<dbReference type="EMBL" id="CP049740">
    <property type="protein sequence ID" value="QII81024.1"/>
    <property type="molecule type" value="Genomic_DNA"/>
</dbReference>
<dbReference type="AlphaFoldDB" id="A0A6G7K6Z2"/>